<dbReference type="AlphaFoldDB" id="A0A191ZEP1"/>
<dbReference type="EMBL" id="CP016027">
    <property type="protein sequence ID" value="ANJ66332.1"/>
    <property type="molecule type" value="Genomic_DNA"/>
</dbReference>
<protein>
    <recommendedName>
        <fullName evidence="3">Host attachment protein</fullName>
    </recommendedName>
</protein>
<accession>A0A191ZEP1</accession>
<organism evidence="1 2">
    <name type="scientific">Halothiobacillus diazotrophicus</name>
    <dbReference type="NCBI Taxonomy" id="1860122"/>
    <lineage>
        <taxon>Bacteria</taxon>
        <taxon>Pseudomonadati</taxon>
        <taxon>Pseudomonadota</taxon>
        <taxon>Gammaproteobacteria</taxon>
        <taxon>Chromatiales</taxon>
        <taxon>Halothiobacillaceae</taxon>
        <taxon>Halothiobacillus</taxon>
    </lineage>
</organism>
<gene>
    <name evidence="1" type="ORF">A9404_02110</name>
</gene>
<evidence type="ECO:0008006" key="3">
    <source>
        <dbReference type="Google" id="ProtNLM"/>
    </source>
</evidence>
<dbReference type="Pfam" id="PF10116">
    <property type="entry name" value="Host_attach"/>
    <property type="match status" value="1"/>
</dbReference>
<keyword evidence="2" id="KW-1185">Reference proteome</keyword>
<dbReference type="InterPro" id="IPR019291">
    <property type="entry name" value="Host_attachment_protein"/>
</dbReference>
<reference evidence="1 2" key="1">
    <citation type="submission" date="2016-06" db="EMBL/GenBank/DDBJ databases">
        <title>Insight into the functional genes involving in sulfur oxidation in Pearl River water.</title>
        <authorList>
            <person name="Luo J."/>
            <person name="Tan X."/>
            <person name="Lin W."/>
        </authorList>
    </citation>
    <scope>NUCLEOTIDE SEQUENCE [LARGE SCALE GENOMIC DNA]</scope>
    <source>
        <strain evidence="1 2">LS2</strain>
    </source>
</reference>
<evidence type="ECO:0000313" key="1">
    <source>
        <dbReference type="EMBL" id="ANJ66332.1"/>
    </source>
</evidence>
<dbReference type="RefSeq" id="WP_066098233.1">
    <property type="nucleotide sequence ID" value="NZ_CP016027.1"/>
</dbReference>
<dbReference type="KEGG" id="haz:A9404_02110"/>
<name>A0A191ZEP1_9GAMM</name>
<dbReference type="Proteomes" id="UP000078596">
    <property type="component" value="Chromosome"/>
</dbReference>
<evidence type="ECO:0000313" key="2">
    <source>
        <dbReference type="Proteomes" id="UP000078596"/>
    </source>
</evidence>
<proteinExistence type="predicted"/>
<sequence>MIVADAARARIFRIERQPEIDRSVVQKPMHPGMREVLVELEEFWHPVARQHASEFASDAPGFSSVAGMQSKFGMDEKTSPKEQEEIRFAHQLNQVLLAHVGNYDELYLVAPPHFLGLLRDQLDEQVQQKVTQQIDKDLSRLDKEEIQAHLLKSNE</sequence>